<feature type="transmembrane region" description="Helical" evidence="1">
    <location>
        <begin position="639"/>
        <end position="659"/>
    </location>
</feature>
<dbReference type="Proteomes" id="UP001633002">
    <property type="component" value="Unassembled WGS sequence"/>
</dbReference>
<comment type="caution">
    <text evidence="2">The sequence shown here is derived from an EMBL/GenBank/DDBJ whole genome shotgun (WGS) entry which is preliminary data.</text>
</comment>
<organism evidence="2 3">
    <name type="scientific">Riccia sorocarpa</name>
    <dbReference type="NCBI Taxonomy" id="122646"/>
    <lineage>
        <taxon>Eukaryota</taxon>
        <taxon>Viridiplantae</taxon>
        <taxon>Streptophyta</taxon>
        <taxon>Embryophyta</taxon>
        <taxon>Marchantiophyta</taxon>
        <taxon>Marchantiopsida</taxon>
        <taxon>Marchantiidae</taxon>
        <taxon>Marchantiales</taxon>
        <taxon>Ricciaceae</taxon>
        <taxon>Riccia</taxon>
    </lineage>
</organism>
<gene>
    <name evidence="2" type="ORF">R1sor_020875</name>
</gene>
<reference evidence="2 3" key="1">
    <citation type="submission" date="2024-09" db="EMBL/GenBank/DDBJ databases">
        <title>Chromosome-scale assembly of Riccia sorocarpa.</title>
        <authorList>
            <person name="Paukszto L."/>
        </authorList>
    </citation>
    <scope>NUCLEOTIDE SEQUENCE [LARGE SCALE GENOMIC DNA]</scope>
    <source>
        <strain evidence="2">LP-2024</strain>
        <tissue evidence="2">Aerial parts of the thallus</tissue>
    </source>
</reference>
<keyword evidence="1" id="KW-1133">Transmembrane helix</keyword>
<dbReference type="PANTHER" id="PTHR34553">
    <property type="entry name" value="OS05G0597400 PROTEIN"/>
    <property type="match status" value="1"/>
</dbReference>
<proteinExistence type="predicted"/>
<feature type="transmembrane region" description="Helical" evidence="1">
    <location>
        <begin position="522"/>
        <end position="540"/>
    </location>
</feature>
<dbReference type="AlphaFoldDB" id="A0ABD3GJN7"/>
<evidence type="ECO:0000256" key="1">
    <source>
        <dbReference type="SAM" id="Phobius"/>
    </source>
</evidence>
<sequence>MAVPRNGRLYALTSLQIGDVQSYVSRLFLLVAYEGLKLVFLVDNGPWTGNTRRSRPAELWQLMVTKSRGSPFANRLRHYSSGDHEVHAVSTGHQRLLKKDNTDKSDVRLGAEQEKEDGWLSLLVALQRSCRERAQLKKPSHGLHGCVAFEVAWSDVRGINYLNELQTDTCIALEVKVMVKREFDSLEQAQACYATIFSGSSDLRPGLSIAKLLGEKIGSTSVRCGGQESTLPGLVSDKVRNGVDKKSTVDPLTEISCGSGDKPVRKRQGDEANWCRESRAGAFVTGENGRAYFNPLNSRILNRPDLEKLTTSCPEYFTPPSSPFRGQPFQNQAHFKPYTSFQFKDSAKSRKSRIWPADVSAAEHHRSSRPDGMTSAESVGLFGLEKSKTFVDRSQSSGVASKSVERSRSFERCSRCRLFRDGFRMRVPQECSICSGSPEVRQERLYSHPARLIAPAETYRDTLIMFRFSEPLLPFELQRIITADRRLLKMLESGLPSWVIFMQSYPILCHLYRPWMRPLCGIIYYLISVVTVLIGFYDLYKNVPVLKATAAHVCGPLFQMIEGWEMVSRLRYLGTMLFLQNCEKAFEWALAFFRTVRQISTVVMGPFLQPLVSIGETFQPVWEGVSIGIQTVVQLTTTMCSAVILCISSAMSILIWPVVTLFSTLWYLGMTVLYPMLSAVWTVFALPIQLVKFLASLVAALSSEVLDGFQNLGSAVYEGVQLLIATGSPAMRSMKVVRSSAPGPSMWRTLWNDILSKVFHSVGSILKGFVAFFTACNRHRLSIYNHVVDFLVRVSYLFRSGQYAALTTCGQVFPLPGPEYCKPVSGVFLDEVDSDMEMDHSSLHSSEVPGLRHRYKGESRMSPIVLISPESTDPQILRHSSCHFL</sequence>
<evidence type="ECO:0000313" key="2">
    <source>
        <dbReference type="EMBL" id="KAL3677919.1"/>
    </source>
</evidence>
<keyword evidence="1" id="KW-0472">Membrane</keyword>
<keyword evidence="1" id="KW-0812">Transmembrane</keyword>
<dbReference type="PANTHER" id="PTHR34553:SF4">
    <property type="entry name" value="G1_S-SPECIFIC CYCLIN-E PROTEIN"/>
    <property type="match status" value="1"/>
</dbReference>
<accession>A0ABD3GJN7</accession>
<keyword evidence="3" id="KW-1185">Reference proteome</keyword>
<protein>
    <submittedName>
        <fullName evidence="2">Uncharacterized protein</fullName>
    </submittedName>
</protein>
<evidence type="ECO:0000313" key="3">
    <source>
        <dbReference type="Proteomes" id="UP001633002"/>
    </source>
</evidence>
<name>A0ABD3GJN7_9MARC</name>
<dbReference type="EMBL" id="JBJQOH010000007">
    <property type="protein sequence ID" value="KAL3677919.1"/>
    <property type="molecule type" value="Genomic_DNA"/>
</dbReference>